<reference evidence="1" key="1">
    <citation type="submission" date="2021-06" db="EMBL/GenBank/DDBJ databases">
        <authorList>
            <person name="Kallberg Y."/>
            <person name="Tangrot J."/>
            <person name="Rosling A."/>
        </authorList>
    </citation>
    <scope>NUCLEOTIDE SEQUENCE</scope>
    <source>
        <strain evidence="1">AU212A</strain>
    </source>
</reference>
<evidence type="ECO:0000313" key="1">
    <source>
        <dbReference type="EMBL" id="CAG8538461.1"/>
    </source>
</evidence>
<proteinExistence type="predicted"/>
<evidence type="ECO:0000313" key="2">
    <source>
        <dbReference type="Proteomes" id="UP000789860"/>
    </source>
</evidence>
<comment type="caution">
    <text evidence="1">The sequence shown here is derived from an EMBL/GenBank/DDBJ whole genome shotgun (WGS) entry which is preliminary data.</text>
</comment>
<gene>
    <name evidence="1" type="ORF">SCALOS_LOCUS4743</name>
</gene>
<protein>
    <submittedName>
        <fullName evidence="1">7061_t:CDS:1</fullName>
    </submittedName>
</protein>
<dbReference type="Proteomes" id="UP000789860">
    <property type="component" value="Unassembled WGS sequence"/>
</dbReference>
<accession>A0ACA9LLW6</accession>
<name>A0ACA9LLW6_9GLOM</name>
<dbReference type="EMBL" id="CAJVPM010006753">
    <property type="protein sequence ID" value="CAG8538461.1"/>
    <property type="molecule type" value="Genomic_DNA"/>
</dbReference>
<keyword evidence="2" id="KW-1185">Reference proteome</keyword>
<sequence>MFISQVKRRVTLYQFSTKIKQIPHKSNKWEAIIGLEIHAQLNSKTKLFSLIDAAFPGTLPQLNAKCVELAVATSLALSGNVQLISSFDRKQYFYPDLPHGFQITQHYAPISLGGKIFLNNLDGLEYDTTVRIKQIQLEQVTHHNILIIFENFELKEGHIEN</sequence>
<organism evidence="1 2">
    <name type="scientific">Scutellospora calospora</name>
    <dbReference type="NCBI Taxonomy" id="85575"/>
    <lineage>
        <taxon>Eukaryota</taxon>
        <taxon>Fungi</taxon>
        <taxon>Fungi incertae sedis</taxon>
        <taxon>Mucoromycota</taxon>
        <taxon>Glomeromycotina</taxon>
        <taxon>Glomeromycetes</taxon>
        <taxon>Diversisporales</taxon>
        <taxon>Gigasporaceae</taxon>
        <taxon>Scutellospora</taxon>
    </lineage>
</organism>